<dbReference type="Proteomes" id="UP000634004">
    <property type="component" value="Unassembled WGS sequence"/>
</dbReference>
<name>A0A8J3CQ98_9PROT</name>
<evidence type="ECO:0000313" key="3">
    <source>
        <dbReference type="Proteomes" id="UP000634004"/>
    </source>
</evidence>
<accession>A0A8J3CQ98</accession>
<organism evidence="2 3">
    <name type="scientific">Algimonas arctica</name>
    <dbReference type="NCBI Taxonomy" id="1479486"/>
    <lineage>
        <taxon>Bacteria</taxon>
        <taxon>Pseudomonadati</taxon>
        <taxon>Pseudomonadota</taxon>
        <taxon>Alphaproteobacteria</taxon>
        <taxon>Maricaulales</taxon>
        <taxon>Robiginitomaculaceae</taxon>
        <taxon>Algimonas</taxon>
    </lineage>
</organism>
<protein>
    <submittedName>
        <fullName evidence="2">Uncharacterized protein</fullName>
    </submittedName>
</protein>
<sequence>MAKRKKDTPQSAEKASLRVTLDGMKAASGSQSVHFQNELLDQVTASLWQPEWKTNEQKLQAGKAAYDALQKIAPRSELEGMLAAQMISTHNAAMEALRRAMMETHTFEGRDQNLKHATKLMGLYERQLAALDKHRGKGRQKITVEHVNVHAGGQAIVGNVDAPAQPPSQAAPAPRAFSDATDEGVRLPNPLATPAPAKQRVRKNSP</sequence>
<evidence type="ECO:0000256" key="1">
    <source>
        <dbReference type="SAM" id="MobiDB-lite"/>
    </source>
</evidence>
<gene>
    <name evidence="2" type="ORF">GCM10009069_05130</name>
</gene>
<dbReference type="AlphaFoldDB" id="A0A8J3CQ98"/>
<evidence type="ECO:0000313" key="2">
    <source>
        <dbReference type="EMBL" id="GHA84988.1"/>
    </source>
</evidence>
<keyword evidence="3" id="KW-1185">Reference proteome</keyword>
<proteinExistence type="predicted"/>
<dbReference type="RefSeq" id="WP_189495117.1">
    <property type="nucleotide sequence ID" value="NZ_BMZH01000002.1"/>
</dbReference>
<reference evidence="2" key="2">
    <citation type="submission" date="2020-09" db="EMBL/GenBank/DDBJ databases">
        <authorList>
            <person name="Sun Q."/>
            <person name="Kim S."/>
        </authorList>
    </citation>
    <scope>NUCLEOTIDE SEQUENCE</scope>
    <source>
        <strain evidence="2">KCTC 32513</strain>
    </source>
</reference>
<reference evidence="2" key="1">
    <citation type="journal article" date="2014" name="Int. J. Syst. Evol. Microbiol.">
        <title>Complete genome sequence of Corynebacterium casei LMG S-19264T (=DSM 44701T), isolated from a smear-ripened cheese.</title>
        <authorList>
            <consortium name="US DOE Joint Genome Institute (JGI-PGF)"/>
            <person name="Walter F."/>
            <person name="Albersmeier A."/>
            <person name="Kalinowski J."/>
            <person name="Ruckert C."/>
        </authorList>
    </citation>
    <scope>NUCLEOTIDE SEQUENCE</scope>
    <source>
        <strain evidence="2">KCTC 32513</strain>
    </source>
</reference>
<dbReference type="EMBL" id="BMZH01000002">
    <property type="protein sequence ID" value="GHA84988.1"/>
    <property type="molecule type" value="Genomic_DNA"/>
</dbReference>
<feature type="region of interest" description="Disordered" evidence="1">
    <location>
        <begin position="158"/>
        <end position="206"/>
    </location>
</feature>
<comment type="caution">
    <text evidence="2">The sequence shown here is derived from an EMBL/GenBank/DDBJ whole genome shotgun (WGS) entry which is preliminary data.</text>
</comment>